<dbReference type="AlphaFoldDB" id="A0A4Y3R8M1"/>
<organism evidence="2 3">
    <name type="scientific">Streptomyces cacaoi</name>
    <dbReference type="NCBI Taxonomy" id="1898"/>
    <lineage>
        <taxon>Bacteria</taxon>
        <taxon>Bacillati</taxon>
        <taxon>Actinomycetota</taxon>
        <taxon>Actinomycetes</taxon>
        <taxon>Kitasatosporales</taxon>
        <taxon>Streptomycetaceae</taxon>
        <taxon>Streptomyces</taxon>
    </lineage>
</organism>
<reference evidence="2 3" key="1">
    <citation type="submission" date="2019-06" db="EMBL/GenBank/DDBJ databases">
        <title>Whole genome shotgun sequence of Streptomyces cacaoi subsp. cacaoi NBRC 12748.</title>
        <authorList>
            <person name="Hosoyama A."/>
            <person name="Uohara A."/>
            <person name="Ohji S."/>
            <person name="Ichikawa N."/>
        </authorList>
    </citation>
    <scope>NUCLEOTIDE SEQUENCE [LARGE SCALE GENOMIC DNA]</scope>
    <source>
        <strain evidence="2 3">NBRC 12748</strain>
    </source>
</reference>
<keyword evidence="3" id="KW-1185">Reference proteome</keyword>
<evidence type="ECO:0000313" key="3">
    <source>
        <dbReference type="Proteomes" id="UP000319210"/>
    </source>
</evidence>
<dbReference type="Proteomes" id="UP000319210">
    <property type="component" value="Unassembled WGS sequence"/>
</dbReference>
<comment type="caution">
    <text evidence="2">The sequence shown here is derived from an EMBL/GenBank/DDBJ whole genome shotgun (WGS) entry which is preliminary data.</text>
</comment>
<dbReference type="EMBL" id="BJMM01000074">
    <property type="protein sequence ID" value="GEB53991.1"/>
    <property type="molecule type" value="Genomic_DNA"/>
</dbReference>
<evidence type="ECO:0000313" key="2">
    <source>
        <dbReference type="EMBL" id="GEB53991.1"/>
    </source>
</evidence>
<accession>A0A4Y3R8M1</accession>
<sequence length="84" mass="8108">MLPASAVRKTPEIRTAGNIPACSQPRSRGLSTCAAVAAEADSRAVVPRGAAPCGASPGADEAGGTGGADDGVEGAESLIAPSYL</sequence>
<proteinExistence type="predicted"/>
<feature type="region of interest" description="Disordered" evidence="1">
    <location>
        <begin position="46"/>
        <end position="84"/>
    </location>
</feature>
<name>A0A4Y3R8M1_STRCI</name>
<evidence type="ECO:0000256" key="1">
    <source>
        <dbReference type="SAM" id="MobiDB-lite"/>
    </source>
</evidence>
<protein>
    <submittedName>
        <fullName evidence="2">Uncharacterized protein</fullName>
    </submittedName>
</protein>
<gene>
    <name evidence="2" type="ORF">SCA03_65420</name>
</gene>